<protein>
    <submittedName>
        <fullName evidence="1">Uncharacterized protein</fullName>
    </submittedName>
</protein>
<keyword evidence="2" id="KW-1185">Reference proteome</keyword>
<reference evidence="1" key="1">
    <citation type="submission" date="2020-04" db="EMBL/GenBank/DDBJ databases">
        <authorList>
            <person name="Alioto T."/>
            <person name="Alioto T."/>
            <person name="Gomez Garrido J."/>
        </authorList>
    </citation>
    <scope>NUCLEOTIDE SEQUENCE</scope>
    <source>
        <strain evidence="1">A484AB</strain>
    </source>
</reference>
<organism evidence="1 2">
    <name type="scientific">Paramuricea clavata</name>
    <name type="common">Red gorgonian</name>
    <name type="synonym">Violescent sea-whip</name>
    <dbReference type="NCBI Taxonomy" id="317549"/>
    <lineage>
        <taxon>Eukaryota</taxon>
        <taxon>Metazoa</taxon>
        <taxon>Cnidaria</taxon>
        <taxon>Anthozoa</taxon>
        <taxon>Octocorallia</taxon>
        <taxon>Malacalcyonacea</taxon>
        <taxon>Plexauridae</taxon>
        <taxon>Paramuricea</taxon>
    </lineage>
</organism>
<gene>
    <name evidence="1" type="ORF">PACLA_8A049907</name>
</gene>
<dbReference type="EMBL" id="CACRXK020000701">
    <property type="protein sequence ID" value="CAB3984129.1"/>
    <property type="molecule type" value="Genomic_DNA"/>
</dbReference>
<evidence type="ECO:0000313" key="1">
    <source>
        <dbReference type="EMBL" id="CAB3984129.1"/>
    </source>
</evidence>
<evidence type="ECO:0000313" key="2">
    <source>
        <dbReference type="Proteomes" id="UP001152795"/>
    </source>
</evidence>
<name>A0A6S7G5D6_PARCT</name>
<sequence>MRPVSYATQQFTNSSYEQWLKIEKGCKSFWQAFELLHPNCDEDEQWQHIIDTLVWKLKLWLQKVKNKLSKAASGDPDAFPHLDVGGDLIAGDMFSGIELLPGWLVTKDKGKVAEEQFTWKERTEDDVKRGCEKLASDLINSMENIINTVMADEVYSILEVFDTATLANLQCGCWE</sequence>
<dbReference type="AlphaFoldDB" id="A0A6S7G5D6"/>
<accession>A0A6S7G5D6</accession>
<proteinExistence type="predicted"/>
<comment type="caution">
    <text evidence="1">The sequence shown here is derived from an EMBL/GenBank/DDBJ whole genome shotgun (WGS) entry which is preliminary data.</text>
</comment>
<dbReference type="Proteomes" id="UP001152795">
    <property type="component" value="Unassembled WGS sequence"/>
</dbReference>